<dbReference type="InterPro" id="IPR003691">
    <property type="entry name" value="FluC"/>
</dbReference>
<evidence type="ECO:0000256" key="10">
    <source>
        <dbReference type="HAMAP-Rule" id="MF_00454"/>
    </source>
</evidence>
<dbReference type="HAMAP" id="MF_00454">
    <property type="entry name" value="FluC"/>
    <property type="match status" value="1"/>
</dbReference>
<feature type="binding site" evidence="10">
    <location>
        <position position="72"/>
    </location>
    <ligand>
        <name>Na(+)</name>
        <dbReference type="ChEBI" id="CHEBI:29101"/>
        <note>structural</note>
    </ligand>
</feature>
<keyword evidence="10" id="KW-0406">Ion transport</keyword>
<evidence type="ECO:0000256" key="6">
    <source>
        <dbReference type="ARBA" id="ARBA00023303"/>
    </source>
</evidence>
<protein>
    <recommendedName>
        <fullName evidence="10">Fluoride-specific ion channel FluC</fullName>
    </recommendedName>
</protein>
<evidence type="ECO:0000256" key="5">
    <source>
        <dbReference type="ARBA" id="ARBA00023136"/>
    </source>
</evidence>
<feature type="transmembrane region" description="Helical" evidence="10">
    <location>
        <begin position="64"/>
        <end position="85"/>
    </location>
</feature>
<reference evidence="12" key="1">
    <citation type="journal article" date="2019" name="Int. J. Syst. Evol. Microbiol.">
        <title>The Global Catalogue of Microorganisms (GCM) 10K type strain sequencing project: providing services to taxonomists for standard genome sequencing and annotation.</title>
        <authorList>
            <consortium name="The Broad Institute Genomics Platform"/>
            <consortium name="The Broad Institute Genome Sequencing Center for Infectious Disease"/>
            <person name="Wu L."/>
            <person name="Ma J."/>
        </authorList>
    </citation>
    <scope>NUCLEOTIDE SEQUENCE [LARGE SCALE GENOMIC DNA]</scope>
    <source>
        <strain evidence="12">CGMCC 1.12376</strain>
    </source>
</reference>
<dbReference type="PANTHER" id="PTHR28259:SF1">
    <property type="entry name" value="FLUORIDE EXPORT PROTEIN 1-RELATED"/>
    <property type="match status" value="1"/>
</dbReference>
<dbReference type="PANTHER" id="PTHR28259">
    <property type="entry name" value="FLUORIDE EXPORT PROTEIN 1-RELATED"/>
    <property type="match status" value="1"/>
</dbReference>
<evidence type="ECO:0000256" key="3">
    <source>
        <dbReference type="ARBA" id="ARBA00022692"/>
    </source>
</evidence>
<feature type="transmembrane region" description="Helical" evidence="10">
    <location>
        <begin position="91"/>
        <end position="113"/>
    </location>
</feature>
<comment type="function">
    <text evidence="9 10">Fluoride-specific ion channel. Important for reducing fluoride concentration in the cell, thus reducing its toxicity.</text>
</comment>
<keyword evidence="10" id="KW-0813">Transport</keyword>
<evidence type="ECO:0000256" key="1">
    <source>
        <dbReference type="ARBA" id="ARBA00004651"/>
    </source>
</evidence>
<dbReference type="EMBL" id="JBHUDE010000161">
    <property type="protein sequence ID" value="MFD1609690.1"/>
    <property type="molecule type" value="Genomic_DNA"/>
</dbReference>
<dbReference type="Proteomes" id="UP001597221">
    <property type="component" value="Unassembled WGS sequence"/>
</dbReference>
<keyword evidence="4 10" id="KW-1133">Transmembrane helix</keyword>
<evidence type="ECO:0000256" key="2">
    <source>
        <dbReference type="ARBA" id="ARBA00022475"/>
    </source>
</evidence>
<comment type="caution">
    <text evidence="11">The sequence shown here is derived from an EMBL/GenBank/DDBJ whole genome shotgun (WGS) entry which is preliminary data.</text>
</comment>
<evidence type="ECO:0000256" key="9">
    <source>
        <dbReference type="ARBA" id="ARBA00049940"/>
    </source>
</evidence>
<keyword evidence="3 10" id="KW-0812">Transmembrane</keyword>
<keyword evidence="10" id="KW-0479">Metal-binding</keyword>
<feature type="binding site" evidence="10">
    <location>
        <position position="75"/>
    </location>
    <ligand>
        <name>Na(+)</name>
        <dbReference type="ChEBI" id="CHEBI:29101"/>
        <note>structural</note>
    </ligand>
</feature>
<dbReference type="RefSeq" id="WP_379599126.1">
    <property type="nucleotide sequence ID" value="NZ_JBHUDE010000161.1"/>
</dbReference>
<comment type="activity regulation">
    <text evidence="10">Na(+) is not transported, but it plays an essential structural role and its presence is essential for fluoride channel function.</text>
</comment>
<gene>
    <name evidence="10 11" type="primary">crcB</name>
    <name evidence="10" type="synonym">fluC</name>
    <name evidence="11" type="ORF">ACFSBH_18895</name>
</gene>
<feature type="transmembrane region" description="Helical" evidence="10">
    <location>
        <begin position="31"/>
        <end position="52"/>
    </location>
</feature>
<comment type="catalytic activity">
    <reaction evidence="8">
        <text>fluoride(in) = fluoride(out)</text>
        <dbReference type="Rhea" id="RHEA:76159"/>
        <dbReference type="ChEBI" id="CHEBI:17051"/>
    </reaction>
    <physiologicalReaction direction="left-to-right" evidence="8">
        <dbReference type="Rhea" id="RHEA:76160"/>
    </physiologicalReaction>
</comment>
<accession>A0ABW4HXP4</accession>
<keyword evidence="12" id="KW-1185">Reference proteome</keyword>
<organism evidence="11 12">
    <name type="scientific">Oceanobacillus luteolus</name>
    <dbReference type="NCBI Taxonomy" id="1274358"/>
    <lineage>
        <taxon>Bacteria</taxon>
        <taxon>Bacillati</taxon>
        <taxon>Bacillota</taxon>
        <taxon>Bacilli</taxon>
        <taxon>Bacillales</taxon>
        <taxon>Bacillaceae</taxon>
        <taxon>Oceanobacillus</taxon>
    </lineage>
</organism>
<evidence type="ECO:0000256" key="8">
    <source>
        <dbReference type="ARBA" id="ARBA00035585"/>
    </source>
</evidence>
<evidence type="ECO:0000256" key="4">
    <source>
        <dbReference type="ARBA" id="ARBA00022989"/>
    </source>
</evidence>
<dbReference type="Pfam" id="PF02537">
    <property type="entry name" value="CRCB"/>
    <property type="match status" value="1"/>
</dbReference>
<comment type="similarity">
    <text evidence="7 10">Belongs to the fluoride channel Fluc/FEX (TC 1.A.43) family.</text>
</comment>
<keyword evidence="5 10" id="KW-0472">Membrane</keyword>
<evidence type="ECO:0000256" key="7">
    <source>
        <dbReference type="ARBA" id="ARBA00035120"/>
    </source>
</evidence>
<evidence type="ECO:0000313" key="11">
    <source>
        <dbReference type="EMBL" id="MFD1609690.1"/>
    </source>
</evidence>
<keyword evidence="10" id="KW-0915">Sodium</keyword>
<dbReference type="NCBIfam" id="TIGR00494">
    <property type="entry name" value="crcB"/>
    <property type="match status" value="1"/>
</dbReference>
<sequence length="126" mass="14283">MSLLLVMIGGFFGAICRFAMGEWIQTSYGFPLDTFIINLIGCFSLGWFLTFINRKKKFKAEYTLLIGTGFIGSFTTFSTFSVEILDLFQDGLVFLGIIYILASTLIGFIFVYIGHKLALTRRREVM</sequence>
<evidence type="ECO:0000313" key="12">
    <source>
        <dbReference type="Proteomes" id="UP001597221"/>
    </source>
</evidence>
<name>A0ABW4HXP4_9BACI</name>
<proteinExistence type="inferred from homology"/>
<keyword evidence="2 10" id="KW-1003">Cell membrane</keyword>
<keyword evidence="6 10" id="KW-0407">Ion channel</keyword>
<comment type="subcellular location">
    <subcellularLocation>
        <location evidence="1 10">Cell membrane</location>
        <topology evidence="1 10">Multi-pass membrane protein</topology>
    </subcellularLocation>
</comment>